<dbReference type="Pfam" id="PF00026">
    <property type="entry name" value="Asp"/>
    <property type="match status" value="1"/>
</dbReference>
<feature type="region of interest" description="Disordered" evidence="13">
    <location>
        <begin position="350"/>
        <end position="429"/>
    </location>
</feature>
<dbReference type="RefSeq" id="XP_013255271.1">
    <property type="nucleotide sequence ID" value="XM_013399817.1"/>
</dbReference>
<evidence type="ECO:0000256" key="13">
    <source>
        <dbReference type="SAM" id="MobiDB-lite"/>
    </source>
</evidence>
<dbReference type="Proteomes" id="UP000027920">
    <property type="component" value="Unassembled WGS sequence"/>
</dbReference>
<dbReference type="OrthoDB" id="28208at2759"/>
<evidence type="ECO:0000256" key="7">
    <source>
        <dbReference type="ARBA" id="ARBA00022801"/>
    </source>
</evidence>
<proteinExistence type="inferred from homology"/>
<feature type="domain" description="Peptidase A1" evidence="14">
    <location>
        <begin position="39"/>
        <end position="347"/>
    </location>
</feature>
<dbReference type="PRINTS" id="PR00792">
    <property type="entry name" value="PEPSIN"/>
</dbReference>
<keyword evidence="5" id="KW-0732">Signal</keyword>
<comment type="subcellular location">
    <subcellularLocation>
        <location evidence="1">Cell membrane</location>
    </subcellularLocation>
</comment>
<keyword evidence="8" id="KW-0472">Membrane</keyword>
<sequence length="450" mass="46771">MTLTLWQTKRNNAFSVTNSSKPNAPNAMSISQDGADFTYFSVMKFGSPGRDMYMLLDSGSANTWLMGSSCQSQACQIHNTFGHANSDTLNLTQTTFSLAYGTGQVQGTMASDTVSFANYSLELGFGMATTASDDFLNYPMDGILGLGRAASEELGVQSLMDALDDQEGLKEKIFGIHLQRSSDGTKDGQITFGGVDASKFKGKLEYTNAINNSTWEIPLDDGGVDDKGVGFKGKSAIVDTGTSYWLAPPGDADALHALIPGSYHNGETYLVPCSTTANVFVTFSGVNYTISPKDYVRGGATGSADGMCYSNIIGHQAYGPNQWILGDVFLKNVYTVFDFDNARVGFASHSVSSDSSTTSSLSSSSPPTTSPSSSSSSSASSAQPSGSTTATSAEGPSKTVSSSSAGPTSSPAGGVDSSPFGQAGATSGAPERPVNLGCIIILAFIIGLIL</sequence>
<gene>
    <name evidence="15" type="ORF">A1O9_11098</name>
</gene>
<dbReference type="InterPro" id="IPR033121">
    <property type="entry name" value="PEPTIDASE_A1"/>
</dbReference>
<reference evidence="15 16" key="1">
    <citation type="submission" date="2013-03" db="EMBL/GenBank/DDBJ databases">
        <title>The Genome Sequence of Exophiala aquamarina CBS 119918.</title>
        <authorList>
            <consortium name="The Broad Institute Genomics Platform"/>
            <person name="Cuomo C."/>
            <person name="de Hoog S."/>
            <person name="Gorbushina A."/>
            <person name="Walker B."/>
            <person name="Young S.K."/>
            <person name="Zeng Q."/>
            <person name="Gargeya S."/>
            <person name="Fitzgerald M."/>
            <person name="Haas B."/>
            <person name="Abouelleil A."/>
            <person name="Allen A.W."/>
            <person name="Alvarado L."/>
            <person name="Arachchi H.M."/>
            <person name="Berlin A.M."/>
            <person name="Chapman S.B."/>
            <person name="Gainer-Dewar J."/>
            <person name="Goldberg J."/>
            <person name="Griggs A."/>
            <person name="Gujja S."/>
            <person name="Hansen M."/>
            <person name="Howarth C."/>
            <person name="Imamovic A."/>
            <person name="Ireland A."/>
            <person name="Larimer J."/>
            <person name="McCowan C."/>
            <person name="Murphy C."/>
            <person name="Pearson M."/>
            <person name="Poon T.W."/>
            <person name="Priest M."/>
            <person name="Roberts A."/>
            <person name="Saif S."/>
            <person name="Shea T."/>
            <person name="Sisk P."/>
            <person name="Sykes S."/>
            <person name="Wortman J."/>
            <person name="Nusbaum C."/>
            <person name="Birren B."/>
        </authorList>
    </citation>
    <scope>NUCLEOTIDE SEQUENCE [LARGE SCALE GENOMIC DNA]</scope>
    <source>
        <strain evidence="15 16">CBS 119918</strain>
    </source>
</reference>
<dbReference type="CDD" id="cd05471">
    <property type="entry name" value="pepsin_like"/>
    <property type="match status" value="1"/>
</dbReference>
<dbReference type="GeneID" id="25285998"/>
<dbReference type="GO" id="GO:0004190">
    <property type="term" value="F:aspartic-type endopeptidase activity"/>
    <property type="evidence" value="ECO:0007669"/>
    <property type="project" value="UniProtKB-KW"/>
</dbReference>
<dbReference type="GO" id="GO:0006508">
    <property type="term" value="P:proteolysis"/>
    <property type="evidence" value="ECO:0007669"/>
    <property type="project" value="UniProtKB-KW"/>
</dbReference>
<dbReference type="EMBL" id="AMGV01000016">
    <property type="protein sequence ID" value="KEF52681.1"/>
    <property type="molecule type" value="Genomic_DNA"/>
</dbReference>
<feature type="compositionally biased region" description="Low complexity" evidence="13">
    <location>
        <begin position="350"/>
        <end position="415"/>
    </location>
</feature>
<dbReference type="FunFam" id="2.40.70.10:FF:000060">
    <property type="entry name" value="Aspartic-type endopeptidase ctsD"/>
    <property type="match status" value="1"/>
</dbReference>
<evidence type="ECO:0000256" key="5">
    <source>
        <dbReference type="ARBA" id="ARBA00022729"/>
    </source>
</evidence>
<evidence type="ECO:0000259" key="14">
    <source>
        <dbReference type="PROSITE" id="PS51767"/>
    </source>
</evidence>
<evidence type="ECO:0000256" key="1">
    <source>
        <dbReference type="ARBA" id="ARBA00004236"/>
    </source>
</evidence>
<dbReference type="FunFam" id="2.40.70.10:FF:000085">
    <property type="entry name" value="Aspartic-type endopeptidase (CtsD), putative"/>
    <property type="match status" value="1"/>
</dbReference>
<evidence type="ECO:0000256" key="2">
    <source>
        <dbReference type="ARBA" id="ARBA00007447"/>
    </source>
</evidence>
<evidence type="ECO:0000256" key="4">
    <source>
        <dbReference type="ARBA" id="ARBA00022670"/>
    </source>
</evidence>
<dbReference type="InterPro" id="IPR034164">
    <property type="entry name" value="Pepsin-like_dom"/>
</dbReference>
<feature type="active site" evidence="11">
    <location>
        <position position="239"/>
    </location>
</feature>
<dbReference type="HOGENOM" id="CLU_013253_10_1_1"/>
<evidence type="ECO:0000256" key="3">
    <source>
        <dbReference type="ARBA" id="ARBA00022475"/>
    </source>
</evidence>
<dbReference type="InterPro" id="IPR001461">
    <property type="entry name" value="Aspartic_peptidase_A1"/>
</dbReference>
<dbReference type="VEuPathDB" id="FungiDB:A1O9_11098"/>
<comment type="similarity">
    <text evidence="2">Belongs to the peptidase A1 family.</text>
</comment>
<keyword evidence="6" id="KW-0064">Aspartyl protease</keyword>
<comment type="caution">
    <text evidence="15">The sequence shown here is derived from an EMBL/GenBank/DDBJ whole genome shotgun (WGS) entry which is preliminary data.</text>
</comment>
<evidence type="ECO:0000256" key="10">
    <source>
        <dbReference type="ARBA" id="ARBA00023288"/>
    </source>
</evidence>
<evidence type="ECO:0000256" key="8">
    <source>
        <dbReference type="ARBA" id="ARBA00023136"/>
    </source>
</evidence>
<dbReference type="AlphaFoldDB" id="A0A072NYM9"/>
<keyword evidence="4" id="KW-0645">Protease</keyword>
<keyword evidence="9" id="KW-0325">Glycoprotein</keyword>
<dbReference type="SUPFAM" id="SSF50630">
    <property type="entry name" value="Acid proteases"/>
    <property type="match status" value="1"/>
</dbReference>
<evidence type="ECO:0000256" key="9">
    <source>
        <dbReference type="ARBA" id="ARBA00023180"/>
    </source>
</evidence>
<feature type="disulfide bond" evidence="12">
    <location>
        <begin position="70"/>
        <end position="75"/>
    </location>
</feature>
<keyword evidence="12" id="KW-1015">Disulfide bond</keyword>
<accession>A0A072NYM9</accession>
<evidence type="ECO:0000256" key="6">
    <source>
        <dbReference type="ARBA" id="ARBA00022750"/>
    </source>
</evidence>
<dbReference type="STRING" id="1182545.A0A072NYM9"/>
<dbReference type="PROSITE" id="PS51767">
    <property type="entry name" value="PEPTIDASE_A1"/>
    <property type="match status" value="1"/>
</dbReference>
<evidence type="ECO:0000313" key="16">
    <source>
        <dbReference type="Proteomes" id="UP000027920"/>
    </source>
</evidence>
<name>A0A072NYM9_9EURO</name>
<dbReference type="GO" id="GO:0005886">
    <property type="term" value="C:plasma membrane"/>
    <property type="evidence" value="ECO:0007669"/>
    <property type="project" value="UniProtKB-SubCell"/>
</dbReference>
<evidence type="ECO:0000256" key="12">
    <source>
        <dbReference type="PIRSR" id="PIRSR601461-2"/>
    </source>
</evidence>
<organism evidence="15 16">
    <name type="scientific">Exophiala aquamarina CBS 119918</name>
    <dbReference type="NCBI Taxonomy" id="1182545"/>
    <lineage>
        <taxon>Eukaryota</taxon>
        <taxon>Fungi</taxon>
        <taxon>Dikarya</taxon>
        <taxon>Ascomycota</taxon>
        <taxon>Pezizomycotina</taxon>
        <taxon>Eurotiomycetes</taxon>
        <taxon>Chaetothyriomycetidae</taxon>
        <taxon>Chaetothyriales</taxon>
        <taxon>Herpotrichiellaceae</taxon>
        <taxon>Exophiala</taxon>
    </lineage>
</organism>
<keyword evidence="3" id="KW-1003">Cell membrane</keyword>
<dbReference type="PANTHER" id="PTHR47966:SF75">
    <property type="entry name" value="ENDOPEPTIDASE (CTSD), PUTATIVE (AFU_ORTHOLOGUE AFUA_4G07040)-RELATED"/>
    <property type="match status" value="1"/>
</dbReference>
<keyword evidence="10" id="KW-0449">Lipoprotein</keyword>
<evidence type="ECO:0000256" key="11">
    <source>
        <dbReference type="PIRSR" id="PIRSR601461-1"/>
    </source>
</evidence>
<keyword evidence="16" id="KW-1185">Reference proteome</keyword>
<protein>
    <recommendedName>
        <fullName evidence="14">Peptidase A1 domain-containing protein</fullName>
    </recommendedName>
</protein>
<dbReference type="PANTHER" id="PTHR47966">
    <property type="entry name" value="BETA-SITE APP-CLEAVING ENZYME, ISOFORM A-RELATED"/>
    <property type="match status" value="1"/>
</dbReference>
<dbReference type="Gene3D" id="2.40.70.10">
    <property type="entry name" value="Acid Proteases"/>
    <property type="match status" value="2"/>
</dbReference>
<evidence type="ECO:0000313" key="15">
    <source>
        <dbReference type="EMBL" id="KEF52681.1"/>
    </source>
</evidence>
<dbReference type="InterPro" id="IPR021109">
    <property type="entry name" value="Peptidase_aspartic_dom_sf"/>
</dbReference>
<keyword evidence="7" id="KW-0378">Hydrolase</keyword>
<feature type="active site" evidence="11">
    <location>
        <position position="57"/>
    </location>
</feature>